<evidence type="ECO:0000313" key="2">
    <source>
        <dbReference type="EMBL" id="KAJ7025873.1"/>
    </source>
</evidence>
<dbReference type="AlphaFoldDB" id="A0AAD6SDX4"/>
<organism evidence="2 3">
    <name type="scientific">Mycena alexandri</name>
    <dbReference type="NCBI Taxonomy" id="1745969"/>
    <lineage>
        <taxon>Eukaryota</taxon>
        <taxon>Fungi</taxon>
        <taxon>Dikarya</taxon>
        <taxon>Basidiomycota</taxon>
        <taxon>Agaricomycotina</taxon>
        <taxon>Agaricomycetes</taxon>
        <taxon>Agaricomycetidae</taxon>
        <taxon>Agaricales</taxon>
        <taxon>Marasmiineae</taxon>
        <taxon>Mycenaceae</taxon>
        <taxon>Mycena</taxon>
    </lineage>
</organism>
<dbReference type="Proteomes" id="UP001218188">
    <property type="component" value="Unassembled WGS sequence"/>
</dbReference>
<feature type="compositionally biased region" description="Polar residues" evidence="1">
    <location>
        <begin position="119"/>
        <end position="134"/>
    </location>
</feature>
<dbReference type="EMBL" id="JARJCM010000147">
    <property type="protein sequence ID" value="KAJ7025873.1"/>
    <property type="molecule type" value="Genomic_DNA"/>
</dbReference>
<keyword evidence="3" id="KW-1185">Reference proteome</keyword>
<sequence length="134" mass="13928">MARTSAPRRRAQLQIDLHVANGDRARALRIITRCPKPEHQSELHLRNRGLYAQPANVTASSASSTSTSSPARVAAFAAAPDAISATANTGTSNSLVRSSASARAFSPSSPASANREPKSSVSKTITASSDTSLL</sequence>
<accession>A0AAD6SDX4</accession>
<comment type="caution">
    <text evidence="2">The sequence shown here is derived from an EMBL/GenBank/DDBJ whole genome shotgun (WGS) entry which is preliminary data.</text>
</comment>
<reference evidence="2" key="1">
    <citation type="submission" date="2023-03" db="EMBL/GenBank/DDBJ databases">
        <title>Massive genome expansion in bonnet fungi (Mycena s.s.) driven by repeated elements and novel gene families across ecological guilds.</title>
        <authorList>
            <consortium name="Lawrence Berkeley National Laboratory"/>
            <person name="Harder C.B."/>
            <person name="Miyauchi S."/>
            <person name="Viragh M."/>
            <person name="Kuo A."/>
            <person name="Thoen E."/>
            <person name="Andreopoulos B."/>
            <person name="Lu D."/>
            <person name="Skrede I."/>
            <person name="Drula E."/>
            <person name="Henrissat B."/>
            <person name="Morin E."/>
            <person name="Kohler A."/>
            <person name="Barry K."/>
            <person name="LaButti K."/>
            <person name="Morin E."/>
            <person name="Salamov A."/>
            <person name="Lipzen A."/>
            <person name="Mereny Z."/>
            <person name="Hegedus B."/>
            <person name="Baldrian P."/>
            <person name="Stursova M."/>
            <person name="Weitz H."/>
            <person name="Taylor A."/>
            <person name="Grigoriev I.V."/>
            <person name="Nagy L.G."/>
            <person name="Martin F."/>
            <person name="Kauserud H."/>
        </authorList>
    </citation>
    <scope>NUCLEOTIDE SEQUENCE</scope>
    <source>
        <strain evidence="2">CBHHK200</strain>
    </source>
</reference>
<protein>
    <submittedName>
        <fullName evidence="2">Uncharacterized protein</fullName>
    </submittedName>
</protein>
<name>A0AAD6SDX4_9AGAR</name>
<evidence type="ECO:0000313" key="3">
    <source>
        <dbReference type="Proteomes" id="UP001218188"/>
    </source>
</evidence>
<gene>
    <name evidence="2" type="ORF">C8F04DRAFT_1268716</name>
</gene>
<proteinExistence type="predicted"/>
<feature type="compositionally biased region" description="Low complexity" evidence="1">
    <location>
        <begin position="97"/>
        <end position="113"/>
    </location>
</feature>
<feature type="region of interest" description="Disordered" evidence="1">
    <location>
        <begin position="86"/>
        <end position="134"/>
    </location>
</feature>
<evidence type="ECO:0000256" key="1">
    <source>
        <dbReference type="SAM" id="MobiDB-lite"/>
    </source>
</evidence>